<sequence length="170" mass="18420">MLIQPSIPFLISEPTGLPGDQEEEILRKPMGIVRAVQSSNPPPPPPPPPPRRWSWGGKEENWKNRGASGTLALGGCLRSSPWAACDSVQLLGSTATNHRAVISTPSSSASMSFVPRSCGGQIDVGVACEKATWTERMLAARTPFPLPARETPLYPISPGHRNPEHEQKRR</sequence>
<comment type="caution">
    <text evidence="2">The sequence shown here is derived from an EMBL/GenBank/DDBJ whole genome shotgun (WGS) entry which is preliminary data.</text>
</comment>
<accession>A0A3D8SSQ2</accession>
<protein>
    <submittedName>
        <fullName evidence="2">Uncharacterized protein</fullName>
    </submittedName>
</protein>
<proteinExistence type="predicted"/>
<feature type="compositionally biased region" description="Pro residues" evidence="1">
    <location>
        <begin position="40"/>
        <end position="51"/>
    </location>
</feature>
<feature type="region of interest" description="Disordered" evidence="1">
    <location>
        <begin position="1"/>
        <end position="61"/>
    </location>
</feature>
<evidence type="ECO:0000313" key="2">
    <source>
        <dbReference type="EMBL" id="RDW89340.1"/>
    </source>
</evidence>
<reference evidence="2 3" key="1">
    <citation type="journal article" date="2018" name="IMA Fungus">
        <title>IMA Genome-F 9: Draft genome sequence of Annulohypoxylon stygium, Aspergillus mulundensis, Berkeleyomyces basicola (syn. Thielaviopsis basicola), Ceratocystis smalleyi, two Cercospora beticola strains, Coleophoma cylindrospora, Fusarium fracticaudum, Phialophora cf. hyalina, and Morchella septimelata.</title>
        <authorList>
            <person name="Wingfield B.D."/>
            <person name="Bills G.F."/>
            <person name="Dong Y."/>
            <person name="Huang W."/>
            <person name="Nel W.J."/>
            <person name="Swalarsk-Parry B.S."/>
            <person name="Vaghefi N."/>
            <person name="Wilken P.M."/>
            <person name="An Z."/>
            <person name="de Beer Z.W."/>
            <person name="De Vos L."/>
            <person name="Chen L."/>
            <person name="Duong T.A."/>
            <person name="Gao Y."/>
            <person name="Hammerbacher A."/>
            <person name="Kikkert J.R."/>
            <person name="Li Y."/>
            <person name="Li H."/>
            <person name="Li K."/>
            <person name="Li Q."/>
            <person name="Liu X."/>
            <person name="Ma X."/>
            <person name="Naidoo K."/>
            <person name="Pethybridge S.J."/>
            <person name="Sun J."/>
            <person name="Steenkamp E.T."/>
            <person name="van der Nest M.A."/>
            <person name="van Wyk S."/>
            <person name="Wingfield M.J."/>
            <person name="Xiong C."/>
            <person name="Yue Q."/>
            <person name="Zhang X."/>
        </authorList>
    </citation>
    <scope>NUCLEOTIDE SEQUENCE [LARGE SCALE GENOMIC DNA]</scope>
    <source>
        <strain evidence="2 3">BP6252</strain>
    </source>
</reference>
<organism evidence="2 3">
    <name type="scientific">Coleophoma cylindrospora</name>
    <dbReference type="NCBI Taxonomy" id="1849047"/>
    <lineage>
        <taxon>Eukaryota</taxon>
        <taxon>Fungi</taxon>
        <taxon>Dikarya</taxon>
        <taxon>Ascomycota</taxon>
        <taxon>Pezizomycotina</taxon>
        <taxon>Leotiomycetes</taxon>
        <taxon>Helotiales</taxon>
        <taxon>Dermateaceae</taxon>
        <taxon>Coleophoma</taxon>
    </lineage>
</organism>
<dbReference type="AlphaFoldDB" id="A0A3D8SSQ2"/>
<feature type="compositionally biased region" description="Basic and acidic residues" evidence="1">
    <location>
        <begin position="161"/>
        <end position="170"/>
    </location>
</feature>
<dbReference type="Proteomes" id="UP000256645">
    <property type="component" value="Unassembled WGS sequence"/>
</dbReference>
<name>A0A3D8SSQ2_9HELO</name>
<keyword evidence="3" id="KW-1185">Reference proteome</keyword>
<gene>
    <name evidence="2" type="ORF">BP6252_01372</name>
</gene>
<feature type="region of interest" description="Disordered" evidence="1">
    <location>
        <begin position="148"/>
        <end position="170"/>
    </location>
</feature>
<evidence type="ECO:0000313" key="3">
    <source>
        <dbReference type="Proteomes" id="UP000256645"/>
    </source>
</evidence>
<evidence type="ECO:0000256" key="1">
    <source>
        <dbReference type="SAM" id="MobiDB-lite"/>
    </source>
</evidence>
<dbReference type="EMBL" id="PDLM01000001">
    <property type="protein sequence ID" value="RDW89340.1"/>
    <property type="molecule type" value="Genomic_DNA"/>
</dbReference>